<dbReference type="EMBL" id="CM042046">
    <property type="protein sequence ID" value="KAI3676667.1"/>
    <property type="molecule type" value="Genomic_DNA"/>
</dbReference>
<proteinExistence type="predicted"/>
<name>A0ACB8XYB9_9ASTR</name>
<keyword evidence="2" id="KW-1185">Reference proteome</keyword>
<reference evidence="1 2" key="2">
    <citation type="journal article" date="2022" name="Mol. Ecol. Resour.">
        <title>The genomes of chicory, endive, great burdock and yacon provide insights into Asteraceae paleo-polyploidization history and plant inulin production.</title>
        <authorList>
            <person name="Fan W."/>
            <person name="Wang S."/>
            <person name="Wang H."/>
            <person name="Wang A."/>
            <person name="Jiang F."/>
            <person name="Liu H."/>
            <person name="Zhao H."/>
            <person name="Xu D."/>
            <person name="Zhang Y."/>
        </authorList>
    </citation>
    <scope>NUCLEOTIDE SEQUENCE [LARGE SCALE GENOMIC DNA]</scope>
    <source>
        <strain evidence="2">cv. Yunnan</strain>
        <tissue evidence="1">Leaves</tissue>
    </source>
</reference>
<gene>
    <name evidence="1" type="ORF">L1987_86279</name>
</gene>
<comment type="caution">
    <text evidence="1">The sequence shown here is derived from an EMBL/GenBank/DDBJ whole genome shotgun (WGS) entry which is preliminary data.</text>
</comment>
<evidence type="ECO:0000313" key="2">
    <source>
        <dbReference type="Proteomes" id="UP001056120"/>
    </source>
</evidence>
<sequence length="77" mass="8618">MENFRREFIEFWVGGEKWMEGGDLLRANGSISGRVITTQLGTVFANSILNQSELTEEGLLNRKVPIFKVSDDVGVDV</sequence>
<accession>A0ACB8XYB9</accession>
<organism evidence="1 2">
    <name type="scientific">Smallanthus sonchifolius</name>
    <dbReference type="NCBI Taxonomy" id="185202"/>
    <lineage>
        <taxon>Eukaryota</taxon>
        <taxon>Viridiplantae</taxon>
        <taxon>Streptophyta</taxon>
        <taxon>Embryophyta</taxon>
        <taxon>Tracheophyta</taxon>
        <taxon>Spermatophyta</taxon>
        <taxon>Magnoliopsida</taxon>
        <taxon>eudicotyledons</taxon>
        <taxon>Gunneridae</taxon>
        <taxon>Pentapetalae</taxon>
        <taxon>asterids</taxon>
        <taxon>campanulids</taxon>
        <taxon>Asterales</taxon>
        <taxon>Asteraceae</taxon>
        <taxon>Asteroideae</taxon>
        <taxon>Heliantheae alliance</taxon>
        <taxon>Millerieae</taxon>
        <taxon>Smallanthus</taxon>
    </lineage>
</organism>
<evidence type="ECO:0000313" key="1">
    <source>
        <dbReference type="EMBL" id="KAI3676667.1"/>
    </source>
</evidence>
<dbReference type="Proteomes" id="UP001056120">
    <property type="component" value="Linkage Group LG29"/>
</dbReference>
<reference evidence="2" key="1">
    <citation type="journal article" date="2022" name="Mol. Ecol. Resour.">
        <title>The genomes of chicory, endive, great burdock and yacon provide insights into Asteraceae palaeo-polyploidization history and plant inulin production.</title>
        <authorList>
            <person name="Fan W."/>
            <person name="Wang S."/>
            <person name="Wang H."/>
            <person name="Wang A."/>
            <person name="Jiang F."/>
            <person name="Liu H."/>
            <person name="Zhao H."/>
            <person name="Xu D."/>
            <person name="Zhang Y."/>
        </authorList>
    </citation>
    <scope>NUCLEOTIDE SEQUENCE [LARGE SCALE GENOMIC DNA]</scope>
    <source>
        <strain evidence="2">cv. Yunnan</strain>
    </source>
</reference>
<protein>
    <submittedName>
        <fullName evidence="1">Uncharacterized protein</fullName>
    </submittedName>
</protein>